<keyword evidence="3" id="KW-1185">Reference proteome</keyword>
<evidence type="ECO:0008006" key="4">
    <source>
        <dbReference type="Google" id="ProtNLM"/>
    </source>
</evidence>
<protein>
    <recommendedName>
        <fullName evidence="4">Tetratricopeptide repeat protein</fullName>
    </recommendedName>
</protein>
<evidence type="ECO:0000313" key="2">
    <source>
        <dbReference type="EMBL" id="MWA04984.1"/>
    </source>
</evidence>
<evidence type="ECO:0000256" key="1">
    <source>
        <dbReference type="SAM" id="MobiDB-lite"/>
    </source>
</evidence>
<dbReference type="Proteomes" id="UP000462055">
    <property type="component" value="Unassembled WGS sequence"/>
</dbReference>
<proteinExistence type="predicted"/>
<gene>
    <name evidence="2" type="ORF">F8568_032385</name>
</gene>
<name>A0A6I4MLH0_9ACTN</name>
<dbReference type="RefSeq" id="WP_151597486.1">
    <property type="nucleotide sequence ID" value="NZ_WBMS02000032.1"/>
</dbReference>
<sequence>MSTADRDLNIPPESNDAEPPEALILGIDIEEIYQTFAELPAAWLATAARSGELRLLDRKVRRAVTTLLEMGVSALVAESLERAAAFRPDQPGFDEPLMETGLSLDRVMYEIREQLPDGSAAWYDVGVMVARVQMCHTMIVDAGHLPEVADLYRRELSRALPITAHMLTVALRDAGDGLGHRIAAALEELLVVCAEEDPDSAGLPPALTEVFAALGAVERNLGGLPEPPDPESDDGANPGEDAESRHGSETETWWRDVGAQRQTALSLAKEDRLEEADEAFTALLLDLRTNLFLAHPLCMEIQLDRCWVLAKLGKTDLAVDTAHDVACGVEYLHDPADLDAIDLQLRALRFLEEVGARPEADLIRTEYLGWLADASPDALEPPLRAARERLLDLTGAAARRESAAARRAELKALPIAQRVSGLKRLHAELVRAQGPGHSVTLTIAYDLAMARLAAGQERRAARVARAALTACDRAHGPDAPLSVLTAVWVWFVLMSSTTLGPRLLALNERIRWLADADPDTLTGDLREAWKMYTGLLRVIDGQASPE</sequence>
<feature type="region of interest" description="Disordered" evidence="1">
    <location>
        <begin position="221"/>
        <end position="253"/>
    </location>
</feature>
<reference evidence="2" key="1">
    <citation type="submission" date="2019-12" db="EMBL/GenBank/DDBJ databases">
        <title>Actinomadura physcomitrii sp. nov., a novel actinomycete isolated from moss [Physcomitrium sphaericum (Ludw) Fuernr].</title>
        <authorList>
            <person name="Zhuang X."/>
        </authorList>
    </citation>
    <scope>NUCLEOTIDE SEQUENCE [LARGE SCALE GENOMIC DNA]</scope>
    <source>
        <strain evidence="2">LD22</strain>
    </source>
</reference>
<accession>A0A6I4MLH0</accession>
<comment type="caution">
    <text evidence="2">The sequence shown here is derived from an EMBL/GenBank/DDBJ whole genome shotgun (WGS) entry which is preliminary data.</text>
</comment>
<feature type="compositionally biased region" description="Basic and acidic residues" evidence="1">
    <location>
        <begin position="242"/>
        <end position="253"/>
    </location>
</feature>
<dbReference type="EMBL" id="WBMS02000032">
    <property type="protein sequence ID" value="MWA04984.1"/>
    <property type="molecule type" value="Genomic_DNA"/>
</dbReference>
<organism evidence="2 3">
    <name type="scientific">Actinomadura physcomitrii</name>
    <dbReference type="NCBI Taxonomy" id="2650748"/>
    <lineage>
        <taxon>Bacteria</taxon>
        <taxon>Bacillati</taxon>
        <taxon>Actinomycetota</taxon>
        <taxon>Actinomycetes</taxon>
        <taxon>Streptosporangiales</taxon>
        <taxon>Thermomonosporaceae</taxon>
        <taxon>Actinomadura</taxon>
    </lineage>
</organism>
<evidence type="ECO:0000313" key="3">
    <source>
        <dbReference type="Proteomes" id="UP000462055"/>
    </source>
</evidence>
<dbReference type="AlphaFoldDB" id="A0A6I4MLH0"/>